<keyword evidence="3" id="KW-1185">Reference proteome</keyword>
<proteinExistence type="predicted"/>
<dbReference type="Proteomes" id="UP000829647">
    <property type="component" value="Chromosome"/>
</dbReference>
<feature type="domain" description="Outer membrane protein beta-barrel" evidence="1">
    <location>
        <begin position="22"/>
        <end position="169"/>
    </location>
</feature>
<evidence type="ECO:0000313" key="3">
    <source>
        <dbReference type="Proteomes" id="UP000829647"/>
    </source>
</evidence>
<gene>
    <name evidence="2" type="ORF">MWH26_00925</name>
</gene>
<sequence length="259" mass="28176">MRLFYGFFVTLFVLVNHHGTAQRIQLGLRGGGVITHGIGANATNSSPRFGGEGGALIRIKITQQLALQAEGLYAQRGDKSTSYGPSIMHRLNYLSLPVLAQYHYGDIFFEAGPSFSQLYAATPTIAQSTNSSGTVFRSRELGFIVGIGYQDSTGLMLGWRYNGGLNNVYRRVDLAGSSQVQLRNSAIEFYLGYLFEPKEAAHLAVGSAKLAFVTTPVLLFKGSKFLFYTAPGKLVRGIGKKRRQATTDVVSPPNEAKPK</sequence>
<dbReference type="RefSeq" id="WP_247975679.1">
    <property type="nucleotide sequence ID" value="NZ_CP095848.1"/>
</dbReference>
<dbReference type="Pfam" id="PF13568">
    <property type="entry name" value="OMP_b-brl_2"/>
    <property type="match status" value="1"/>
</dbReference>
<accession>A0ABY4J9M0</accession>
<name>A0ABY4J9M0_9BACT</name>
<organism evidence="2 3">
    <name type="scientific">Hymenobacter sublimis</name>
    <dbReference type="NCBI Taxonomy" id="2933777"/>
    <lineage>
        <taxon>Bacteria</taxon>
        <taxon>Pseudomonadati</taxon>
        <taxon>Bacteroidota</taxon>
        <taxon>Cytophagia</taxon>
        <taxon>Cytophagales</taxon>
        <taxon>Hymenobacteraceae</taxon>
        <taxon>Hymenobacter</taxon>
    </lineage>
</organism>
<reference evidence="2 3" key="1">
    <citation type="submission" date="2022-04" db="EMBL/GenBank/DDBJ databases">
        <title>Hymenobacter sp. isolated from the air.</title>
        <authorList>
            <person name="Won M."/>
            <person name="Lee C.-M."/>
            <person name="Woen H.-Y."/>
            <person name="Kwon S.-W."/>
        </authorList>
    </citation>
    <scope>NUCLEOTIDE SEQUENCE [LARGE SCALE GENOMIC DNA]</scope>
    <source>
        <strain evidence="3">5516 S-25</strain>
    </source>
</reference>
<protein>
    <submittedName>
        <fullName evidence="2">PorT family protein</fullName>
    </submittedName>
</protein>
<dbReference type="InterPro" id="IPR025665">
    <property type="entry name" value="Beta-barrel_OMP_2"/>
</dbReference>
<evidence type="ECO:0000259" key="1">
    <source>
        <dbReference type="Pfam" id="PF13568"/>
    </source>
</evidence>
<evidence type="ECO:0000313" key="2">
    <source>
        <dbReference type="EMBL" id="UPL49493.1"/>
    </source>
</evidence>
<dbReference type="EMBL" id="CP095848">
    <property type="protein sequence ID" value="UPL49493.1"/>
    <property type="molecule type" value="Genomic_DNA"/>
</dbReference>